<sequence length="127" mass="14353">AQNLVTGFYSCEIDGGEIGSWDYCCKEDHPCGYSQGFDYPWCYVGDKLDQWRTCSDRYFPSKPSGHTSTHPTKKKGEIYQQPPRPGGLQSLEELSAARLWPITFLYNEGPPNSTELSNVVDCKKEDC</sequence>
<dbReference type="PANTHER" id="PTHR47327:SF13">
    <property type="entry name" value="APPLE DOMAIN-CONTAINING PROTEIN"/>
    <property type="match status" value="1"/>
</dbReference>
<dbReference type="VEuPathDB" id="VectorBase:PPAPM1_009037"/>
<name>A0A1B0GNH5_PHLPP</name>
<proteinExistence type="predicted"/>
<evidence type="ECO:0000313" key="2">
    <source>
        <dbReference type="Proteomes" id="UP000092462"/>
    </source>
</evidence>
<dbReference type="PANTHER" id="PTHR47327">
    <property type="entry name" value="FI18240P1-RELATED"/>
    <property type="match status" value="1"/>
</dbReference>
<accession>A0A1B0GNH5</accession>
<protein>
    <submittedName>
        <fullName evidence="1">Uncharacterized protein</fullName>
    </submittedName>
</protein>
<reference evidence="1" key="1">
    <citation type="submission" date="2022-08" db="UniProtKB">
        <authorList>
            <consortium name="EnsemblMetazoa"/>
        </authorList>
    </citation>
    <scope>IDENTIFICATION</scope>
    <source>
        <strain evidence="1">Israel</strain>
    </source>
</reference>
<dbReference type="EMBL" id="AJVK01029478">
    <property type="status" value="NOT_ANNOTATED_CDS"/>
    <property type="molecule type" value="Genomic_DNA"/>
</dbReference>
<dbReference type="EnsemblMetazoa" id="PPAI004848-RA">
    <property type="protein sequence ID" value="PPAI004848-PA"/>
    <property type="gene ID" value="PPAI004848"/>
</dbReference>
<evidence type="ECO:0000313" key="1">
    <source>
        <dbReference type="EnsemblMetazoa" id="PPAI004848-PA"/>
    </source>
</evidence>
<keyword evidence="2" id="KW-1185">Reference proteome</keyword>
<dbReference type="InterPro" id="IPR052774">
    <property type="entry name" value="Celegans_DevNeuronal_Protein"/>
</dbReference>
<dbReference type="AlphaFoldDB" id="A0A1B0GNH5"/>
<organism evidence="1 2">
    <name type="scientific">Phlebotomus papatasi</name>
    <name type="common">Sandfly</name>
    <dbReference type="NCBI Taxonomy" id="29031"/>
    <lineage>
        <taxon>Eukaryota</taxon>
        <taxon>Metazoa</taxon>
        <taxon>Ecdysozoa</taxon>
        <taxon>Arthropoda</taxon>
        <taxon>Hexapoda</taxon>
        <taxon>Insecta</taxon>
        <taxon>Pterygota</taxon>
        <taxon>Neoptera</taxon>
        <taxon>Endopterygota</taxon>
        <taxon>Diptera</taxon>
        <taxon>Nematocera</taxon>
        <taxon>Psychodoidea</taxon>
        <taxon>Psychodidae</taxon>
        <taxon>Phlebotomus</taxon>
        <taxon>Phlebotomus</taxon>
    </lineage>
</organism>
<dbReference type="VEuPathDB" id="VectorBase:PPAI004848"/>
<dbReference type="GO" id="GO:0009653">
    <property type="term" value="P:anatomical structure morphogenesis"/>
    <property type="evidence" value="ECO:0007669"/>
    <property type="project" value="TreeGrafter"/>
</dbReference>
<dbReference type="Proteomes" id="UP000092462">
    <property type="component" value="Unassembled WGS sequence"/>
</dbReference>